<evidence type="ECO:0000256" key="1">
    <source>
        <dbReference type="SAM" id="MobiDB-lite"/>
    </source>
</evidence>
<feature type="domain" description="RUN" evidence="2">
    <location>
        <begin position="1"/>
        <end position="120"/>
    </location>
</feature>
<dbReference type="SMART" id="SM00593">
    <property type="entry name" value="RUN"/>
    <property type="match status" value="1"/>
</dbReference>
<reference evidence="3 4" key="1">
    <citation type="submission" date="2017-12" db="EMBL/GenBank/DDBJ databases">
        <title>High-resolution comparative analysis of great ape genomes.</title>
        <authorList>
            <person name="Pollen A."/>
            <person name="Hastie A."/>
            <person name="Hormozdiari F."/>
            <person name="Dougherty M."/>
            <person name="Liu R."/>
            <person name="Chaisson M."/>
            <person name="Hoppe E."/>
            <person name="Hill C."/>
            <person name="Pang A."/>
            <person name="Hillier L."/>
            <person name="Baker C."/>
            <person name="Armstrong J."/>
            <person name="Shendure J."/>
            <person name="Paten B."/>
            <person name="Wilson R."/>
            <person name="Chao H."/>
            <person name="Schneider V."/>
            <person name="Ventura M."/>
            <person name="Kronenberg Z."/>
            <person name="Murali S."/>
            <person name="Gordon D."/>
            <person name="Cantsilieris S."/>
            <person name="Munson K."/>
            <person name="Nelson B."/>
            <person name="Raja A."/>
            <person name="Underwood J."/>
            <person name="Diekhans M."/>
            <person name="Fiddes I."/>
            <person name="Haussler D."/>
            <person name="Eichler E."/>
        </authorList>
    </citation>
    <scope>NUCLEOTIDE SEQUENCE [LARGE SCALE GENOMIC DNA]</scope>
    <source>
        <strain evidence="3">Yerkes chimp pedigree #C0471</strain>
    </source>
</reference>
<dbReference type="AlphaFoldDB" id="A0A2J8P5T5"/>
<dbReference type="PANTHER" id="PTHR46070:SF2">
    <property type="entry name" value="DENN DOMAIN-CONTAINING PROTEIN 5A"/>
    <property type="match status" value="1"/>
</dbReference>
<evidence type="ECO:0000313" key="4">
    <source>
        <dbReference type="Proteomes" id="UP000236370"/>
    </source>
</evidence>
<name>A0A2J8P5T5_PANTR</name>
<dbReference type="SUPFAM" id="SSF140741">
    <property type="entry name" value="RUN domain-like"/>
    <property type="match status" value="1"/>
</dbReference>
<protein>
    <submittedName>
        <fullName evidence="3">DENND5A isoform 10</fullName>
    </submittedName>
</protein>
<dbReference type="GO" id="GO:0031267">
    <property type="term" value="F:small GTPase binding"/>
    <property type="evidence" value="ECO:0007669"/>
    <property type="project" value="InterPro"/>
</dbReference>
<evidence type="ECO:0000259" key="2">
    <source>
        <dbReference type="PROSITE" id="PS50826"/>
    </source>
</evidence>
<dbReference type="PANTHER" id="PTHR46070">
    <property type="entry name" value="PINSTRIPE, ISOFORM A"/>
    <property type="match status" value="1"/>
</dbReference>
<evidence type="ECO:0000313" key="3">
    <source>
        <dbReference type="EMBL" id="PNI79379.1"/>
    </source>
</evidence>
<dbReference type="PROSITE" id="PS50826">
    <property type="entry name" value="RUN"/>
    <property type="match status" value="1"/>
</dbReference>
<dbReference type="InterPro" id="IPR047278">
    <property type="entry name" value="DEN5A/B"/>
</dbReference>
<dbReference type="InterPro" id="IPR036392">
    <property type="entry name" value="PLAT/LH2_dom_sf"/>
</dbReference>
<dbReference type="InterPro" id="IPR004012">
    <property type="entry name" value="Run_dom"/>
</dbReference>
<dbReference type="Gene3D" id="1.20.58.900">
    <property type="match status" value="1"/>
</dbReference>
<dbReference type="Gene3D" id="2.60.60.20">
    <property type="entry name" value="PLAT/LH2 domain"/>
    <property type="match status" value="1"/>
</dbReference>
<accession>A0A2J8P5T5</accession>
<sequence>QDNRQRKLTSGSLSTSERRKSDASSLMPPLRISLIQDMRHIQNIGEIKTDVGKARAWVRLSMEKKLLSRHLKQLLSDHELTKKLYKRYAFLRCDDEKEQFLYHLLSFNAVDYFCFTNVFTTILIPYHILIVPSKKLGGSMFTANPWICISGELGETQILQIPRNVLEMTFECQNLGKLTTVQIGHDNS</sequence>
<dbReference type="InterPro" id="IPR037213">
    <property type="entry name" value="Run_dom_sf"/>
</dbReference>
<dbReference type="SUPFAM" id="SSF49723">
    <property type="entry name" value="Lipase/lipooxygenase domain (PLAT/LH2 domain)"/>
    <property type="match status" value="1"/>
</dbReference>
<proteinExistence type="predicted"/>
<dbReference type="GO" id="GO:0005085">
    <property type="term" value="F:guanyl-nucleotide exchange factor activity"/>
    <property type="evidence" value="ECO:0007669"/>
    <property type="project" value="InterPro"/>
</dbReference>
<dbReference type="Proteomes" id="UP000236370">
    <property type="component" value="Unassembled WGS sequence"/>
</dbReference>
<dbReference type="Pfam" id="PF02759">
    <property type="entry name" value="RUN"/>
    <property type="match status" value="1"/>
</dbReference>
<organism evidence="3 4">
    <name type="scientific">Pan troglodytes</name>
    <name type="common">Chimpanzee</name>
    <dbReference type="NCBI Taxonomy" id="9598"/>
    <lineage>
        <taxon>Eukaryota</taxon>
        <taxon>Metazoa</taxon>
        <taxon>Chordata</taxon>
        <taxon>Craniata</taxon>
        <taxon>Vertebrata</taxon>
        <taxon>Euteleostomi</taxon>
        <taxon>Mammalia</taxon>
        <taxon>Eutheria</taxon>
        <taxon>Euarchontoglires</taxon>
        <taxon>Primates</taxon>
        <taxon>Haplorrhini</taxon>
        <taxon>Catarrhini</taxon>
        <taxon>Hominidae</taxon>
        <taxon>Pan</taxon>
    </lineage>
</organism>
<comment type="caution">
    <text evidence="3">The sequence shown here is derived from an EMBL/GenBank/DDBJ whole genome shotgun (WGS) entry which is preliminary data.</text>
</comment>
<dbReference type="EMBL" id="NBAG03000219">
    <property type="protein sequence ID" value="PNI79379.1"/>
    <property type="molecule type" value="Genomic_DNA"/>
</dbReference>
<dbReference type="FunFam" id="1.20.58.900:FF:000003">
    <property type="entry name" value="DENN domain containing 5A"/>
    <property type="match status" value="1"/>
</dbReference>
<feature type="non-terminal residue" evidence="3">
    <location>
        <position position="1"/>
    </location>
</feature>
<feature type="non-terminal residue" evidence="3">
    <location>
        <position position="188"/>
    </location>
</feature>
<gene>
    <name evidence="3" type="ORF">CK820_G0005808</name>
</gene>
<feature type="region of interest" description="Disordered" evidence="1">
    <location>
        <begin position="1"/>
        <end position="26"/>
    </location>
</feature>